<dbReference type="PROSITE" id="PS51005">
    <property type="entry name" value="NAC"/>
    <property type="match status" value="1"/>
</dbReference>
<dbReference type="SUPFAM" id="SSF101941">
    <property type="entry name" value="NAC domain"/>
    <property type="match status" value="1"/>
</dbReference>
<keyword evidence="2" id="KW-0238">DNA-binding</keyword>
<dbReference type="Gene3D" id="2.170.150.80">
    <property type="entry name" value="NAC domain"/>
    <property type="match status" value="1"/>
</dbReference>
<dbReference type="GO" id="GO:0003677">
    <property type="term" value="F:DNA binding"/>
    <property type="evidence" value="ECO:0007669"/>
    <property type="project" value="UniProtKB-KW"/>
</dbReference>
<dbReference type="AlphaFoldDB" id="A0A811RFP2"/>
<keyword evidence="7" id="KW-1185">Reference proteome</keyword>
<dbReference type="PANTHER" id="PTHR31719:SF243">
    <property type="entry name" value="NAC DOMAIN-CONTAINING PROTEIN"/>
    <property type="match status" value="1"/>
</dbReference>
<organism evidence="6 7">
    <name type="scientific">Miscanthus lutarioriparius</name>
    <dbReference type="NCBI Taxonomy" id="422564"/>
    <lineage>
        <taxon>Eukaryota</taxon>
        <taxon>Viridiplantae</taxon>
        <taxon>Streptophyta</taxon>
        <taxon>Embryophyta</taxon>
        <taxon>Tracheophyta</taxon>
        <taxon>Spermatophyta</taxon>
        <taxon>Magnoliopsida</taxon>
        <taxon>Liliopsida</taxon>
        <taxon>Poales</taxon>
        <taxon>Poaceae</taxon>
        <taxon>PACMAD clade</taxon>
        <taxon>Panicoideae</taxon>
        <taxon>Andropogonodae</taxon>
        <taxon>Andropogoneae</taxon>
        <taxon>Saccharinae</taxon>
        <taxon>Miscanthus</taxon>
    </lineage>
</organism>
<keyword evidence="4" id="KW-0539">Nucleus</keyword>
<dbReference type="EMBL" id="CAJGYO010000014">
    <property type="protein sequence ID" value="CAD6268780.1"/>
    <property type="molecule type" value="Genomic_DNA"/>
</dbReference>
<evidence type="ECO:0000259" key="5">
    <source>
        <dbReference type="PROSITE" id="PS51005"/>
    </source>
</evidence>
<protein>
    <recommendedName>
        <fullName evidence="5">NAC domain-containing protein</fullName>
    </recommendedName>
</protein>
<evidence type="ECO:0000256" key="1">
    <source>
        <dbReference type="ARBA" id="ARBA00023015"/>
    </source>
</evidence>
<evidence type="ECO:0000313" key="7">
    <source>
        <dbReference type="Proteomes" id="UP000604825"/>
    </source>
</evidence>
<dbReference type="OrthoDB" id="696608at2759"/>
<evidence type="ECO:0000313" key="6">
    <source>
        <dbReference type="EMBL" id="CAD6268780.1"/>
    </source>
</evidence>
<reference evidence="6" key="1">
    <citation type="submission" date="2020-10" db="EMBL/GenBank/DDBJ databases">
        <authorList>
            <person name="Han B."/>
            <person name="Lu T."/>
            <person name="Zhao Q."/>
            <person name="Huang X."/>
            <person name="Zhao Y."/>
        </authorList>
    </citation>
    <scope>NUCLEOTIDE SEQUENCE</scope>
</reference>
<dbReference type="Proteomes" id="UP000604825">
    <property type="component" value="Unassembled WGS sequence"/>
</dbReference>
<proteinExistence type="predicted"/>
<keyword evidence="1" id="KW-0805">Transcription regulation</keyword>
<name>A0A811RFP2_9POAL</name>
<gene>
    <name evidence="6" type="ORF">NCGR_LOCUS52085</name>
</gene>
<feature type="domain" description="NAC" evidence="5">
    <location>
        <begin position="11"/>
        <end position="151"/>
    </location>
</feature>
<dbReference type="PANTHER" id="PTHR31719">
    <property type="entry name" value="NAC TRANSCRIPTION FACTOR 56"/>
    <property type="match status" value="1"/>
</dbReference>
<dbReference type="Pfam" id="PF02365">
    <property type="entry name" value="NAM"/>
    <property type="match status" value="1"/>
</dbReference>
<dbReference type="InterPro" id="IPR003441">
    <property type="entry name" value="NAC-dom"/>
</dbReference>
<dbReference type="GO" id="GO:0006355">
    <property type="term" value="P:regulation of DNA-templated transcription"/>
    <property type="evidence" value="ECO:0007669"/>
    <property type="project" value="InterPro"/>
</dbReference>
<evidence type="ECO:0000256" key="3">
    <source>
        <dbReference type="ARBA" id="ARBA00023163"/>
    </source>
</evidence>
<sequence>MTPPALGQEIYSRGFRFCPTPQEAVTHYLPRLISGETLRDVVRPVIHHADVYACDPAELARRFQPMPRTDDRFFFAPYKNKAVRAASCPSSWAAHNTAEIKDDEGVQVGELKKLRYKKCGVLTDWLMDMYSSSCGDNDQQQQFMFCKVYVSPRAASSSDARHESAAFFALPPLPPATPAAIIAQSAAKMTAPPLPQAAMPP</sequence>
<evidence type="ECO:0000256" key="2">
    <source>
        <dbReference type="ARBA" id="ARBA00023125"/>
    </source>
</evidence>
<comment type="caution">
    <text evidence="6">The sequence shown here is derived from an EMBL/GenBank/DDBJ whole genome shotgun (WGS) entry which is preliminary data.</text>
</comment>
<evidence type="ECO:0000256" key="4">
    <source>
        <dbReference type="ARBA" id="ARBA00023242"/>
    </source>
</evidence>
<accession>A0A811RFP2</accession>
<keyword evidence="3" id="KW-0804">Transcription</keyword>
<dbReference type="InterPro" id="IPR036093">
    <property type="entry name" value="NAC_dom_sf"/>
</dbReference>